<sequence>MTVMEQNLIKHGRDGESVCKKQPEKEIIHSGHFMVSDFEAEAQDDSDELAIALPEELEIKAVITNAGILAQTDTSGGINILKSPVQNLPIETSLTKLFQCMSLAYRQKLTSPKWNPFKGIRLRWKDKIRLNNVIWRCWHMQFIDRKKPLVCQFASPLDVDTHNKPEAVVLEGKYWKRKLSAVTAEYKKWRMYYRNQILGHSKDGHDVLSELGFVGWQSPKKQGTVEVEDDYMEFMNDTLFSTITLNQPFAFPDTREIARGASLADFIQPSLVQLQPNLEDFMDTLEPLQG</sequence>
<keyword evidence="4" id="KW-0804">Transcription</keyword>
<dbReference type="PANTHER" id="PTHR15741">
    <property type="entry name" value="BASIC HELIX-LOOP-HELIX ZIP TRANSCRIPTION FACTOR"/>
    <property type="match status" value="1"/>
</dbReference>
<keyword evidence="2" id="KW-0805">Transcription regulation</keyword>
<keyword evidence="5" id="KW-0539">Nucleus</keyword>
<evidence type="ECO:0000256" key="2">
    <source>
        <dbReference type="ARBA" id="ARBA00023015"/>
    </source>
</evidence>
<evidence type="ECO:0000313" key="6">
    <source>
        <dbReference type="EMBL" id="KAL1140704.1"/>
    </source>
</evidence>
<evidence type="ECO:0008006" key="8">
    <source>
        <dbReference type="Google" id="ProtNLM"/>
    </source>
</evidence>
<accession>A0ABD0YZP4</accession>
<dbReference type="GO" id="GO:0005634">
    <property type="term" value="C:nucleus"/>
    <property type="evidence" value="ECO:0007669"/>
    <property type="project" value="UniProtKB-SubCell"/>
</dbReference>
<proteinExistence type="predicted"/>
<gene>
    <name evidence="6" type="ORF">AAG570_000634</name>
</gene>
<dbReference type="PANTHER" id="PTHR15741:SF37">
    <property type="entry name" value="LD38259P"/>
    <property type="match status" value="1"/>
</dbReference>
<name>A0ABD0YZP4_9HEMI</name>
<dbReference type="CDD" id="cd21739">
    <property type="entry name" value="NES2-NLS_ChREBP-like"/>
    <property type="match status" value="1"/>
</dbReference>
<keyword evidence="7" id="KW-1185">Reference proteome</keyword>
<protein>
    <recommendedName>
        <fullName evidence="8">MLX-interacting protein</fullName>
    </recommendedName>
</protein>
<evidence type="ECO:0000256" key="5">
    <source>
        <dbReference type="ARBA" id="ARBA00023242"/>
    </source>
</evidence>
<keyword evidence="3" id="KW-0238">DNA-binding</keyword>
<dbReference type="InterPro" id="IPR052207">
    <property type="entry name" value="Max-like/E-box_TFs"/>
</dbReference>
<comment type="caution">
    <text evidence="6">The sequence shown here is derived from an EMBL/GenBank/DDBJ whole genome shotgun (WGS) entry which is preliminary data.</text>
</comment>
<dbReference type="AlphaFoldDB" id="A0ABD0YZP4"/>
<evidence type="ECO:0000313" key="7">
    <source>
        <dbReference type="Proteomes" id="UP001558652"/>
    </source>
</evidence>
<evidence type="ECO:0000256" key="4">
    <source>
        <dbReference type="ARBA" id="ARBA00023163"/>
    </source>
</evidence>
<dbReference type="EMBL" id="JBFDAA010000001">
    <property type="protein sequence ID" value="KAL1140704.1"/>
    <property type="molecule type" value="Genomic_DNA"/>
</dbReference>
<organism evidence="6 7">
    <name type="scientific">Ranatra chinensis</name>
    <dbReference type="NCBI Taxonomy" id="642074"/>
    <lineage>
        <taxon>Eukaryota</taxon>
        <taxon>Metazoa</taxon>
        <taxon>Ecdysozoa</taxon>
        <taxon>Arthropoda</taxon>
        <taxon>Hexapoda</taxon>
        <taxon>Insecta</taxon>
        <taxon>Pterygota</taxon>
        <taxon>Neoptera</taxon>
        <taxon>Paraneoptera</taxon>
        <taxon>Hemiptera</taxon>
        <taxon>Heteroptera</taxon>
        <taxon>Panheteroptera</taxon>
        <taxon>Nepomorpha</taxon>
        <taxon>Nepidae</taxon>
        <taxon>Ranatrinae</taxon>
        <taxon>Ranatra</taxon>
    </lineage>
</organism>
<evidence type="ECO:0000256" key="1">
    <source>
        <dbReference type="ARBA" id="ARBA00004123"/>
    </source>
</evidence>
<evidence type="ECO:0000256" key="3">
    <source>
        <dbReference type="ARBA" id="ARBA00023125"/>
    </source>
</evidence>
<comment type="subcellular location">
    <subcellularLocation>
        <location evidence="1">Nucleus</location>
    </subcellularLocation>
</comment>
<dbReference type="GO" id="GO:0003677">
    <property type="term" value="F:DNA binding"/>
    <property type="evidence" value="ECO:0007669"/>
    <property type="project" value="UniProtKB-KW"/>
</dbReference>
<reference evidence="6 7" key="1">
    <citation type="submission" date="2024-07" db="EMBL/GenBank/DDBJ databases">
        <title>Chromosome-level genome assembly of the water stick insect Ranatra chinensis (Heteroptera: Nepidae).</title>
        <authorList>
            <person name="Liu X."/>
        </authorList>
    </citation>
    <scope>NUCLEOTIDE SEQUENCE [LARGE SCALE GENOMIC DNA]</scope>
    <source>
        <strain evidence="6">Cailab_2021Rc</strain>
        <tissue evidence="6">Muscle</tissue>
    </source>
</reference>
<dbReference type="Proteomes" id="UP001558652">
    <property type="component" value="Unassembled WGS sequence"/>
</dbReference>